<dbReference type="OrthoDB" id="8922993at2"/>
<feature type="domain" description="Dienelactone hydrolase" evidence="1">
    <location>
        <begin position="14"/>
        <end position="231"/>
    </location>
</feature>
<dbReference type="InterPro" id="IPR002925">
    <property type="entry name" value="Dienelactn_hydro"/>
</dbReference>
<gene>
    <name evidence="2" type="ORF">SAMN05192534_10513</name>
</gene>
<sequence length="239" mass="26924">MEKTYIDANQQIGGWFVQPNQSQPSPAIVLMPAVHGLTSYIEETIHRLARHGYTVFALDYYTTLGQPQLNSPEDVQKTLAGISDNQVMEDAQAVVNYLKEQPNVKEKEIGVMGFCVGGKFAYLAGCEVDGVKAAVNFYGMIHVLETDNHPVSPIKKAGNLNVPLLGHYGTTDHLIPKEHVLEYDKELQNNHKHYEIRLYQGAGHAFHDHTRPNYRAVAAKEAWTHTLHFFDFHLKGIYL</sequence>
<protein>
    <submittedName>
        <fullName evidence="2">Carboxymethylenebutenolidase</fullName>
    </submittedName>
</protein>
<evidence type="ECO:0000259" key="1">
    <source>
        <dbReference type="Pfam" id="PF01738"/>
    </source>
</evidence>
<dbReference type="Gene3D" id="3.40.50.1820">
    <property type="entry name" value="alpha/beta hydrolase"/>
    <property type="match status" value="1"/>
</dbReference>
<organism evidence="2 3">
    <name type="scientific">Alteribacillus persepolensis</name>
    <dbReference type="NCBI Taxonomy" id="568899"/>
    <lineage>
        <taxon>Bacteria</taxon>
        <taxon>Bacillati</taxon>
        <taxon>Bacillota</taxon>
        <taxon>Bacilli</taxon>
        <taxon>Bacillales</taxon>
        <taxon>Bacillaceae</taxon>
        <taxon>Alteribacillus</taxon>
    </lineage>
</organism>
<dbReference type="PANTHER" id="PTHR46623">
    <property type="entry name" value="CARBOXYMETHYLENEBUTENOLIDASE-RELATED"/>
    <property type="match status" value="1"/>
</dbReference>
<dbReference type="EMBL" id="FNDK01000005">
    <property type="protein sequence ID" value="SDH38679.1"/>
    <property type="molecule type" value="Genomic_DNA"/>
</dbReference>
<dbReference type="AlphaFoldDB" id="A0A1G8C019"/>
<dbReference type="PANTHER" id="PTHR46623:SF6">
    <property type="entry name" value="ALPHA_BETA-HYDROLASES SUPERFAMILY PROTEIN"/>
    <property type="match status" value="1"/>
</dbReference>
<dbReference type="RefSeq" id="WP_091272068.1">
    <property type="nucleotide sequence ID" value="NZ_FNDK01000005.1"/>
</dbReference>
<dbReference type="InterPro" id="IPR029058">
    <property type="entry name" value="AB_hydrolase_fold"/>
</dbReference>
<accession>A0A1G8C019</accession>
<reference evidence="2 3" key="1">
    <citation type="submission" date="2016-10" db="EMBL/GenBank/DDBJ databases">
        <authorList>
            <person name="de Groot N.N."/>
        </authorList>
    </citation>
    <scope>NUCLEOTIDE SEQUENCE [LARGE SCALE GENOMIC DNA]</scope>
    <source>
        <strain evidence="2 3">DSM 21632</strain>
    </source>
</reference>
<name>A0A1G8C019_9BACI</name>
<evidence type="ECO:0000313" key="3">
    <source>
        <dbReference type="Proteomes" id="UP000199163"/>
    </source>
</evidence>
<evidence type="ECO:0000313" key="2">
    <source>
        <dbReference type="EMBL" id="SDH38679.1"/>
    </source>
</evidence>
<keyword evidence="3" id="KW-1185">Reference proteome</keyword>
<dbReference type="SUPFAM" id="SSF53474">
    <property type="entry name" value="alpha/beta-Hydrolases"/>
    <property type="match status" value="1"/>
</dbReference>
<dbReference type="Pfam" id="PF01738">
    <property type="entry name" value="DLH"/>
    <property type="match status" value="1"/>
</dbReference>
<dbReference type="STRING" id="568899.SAMN05192534_10513"/>
<proteinExistence type="predicted"/>
<dbReference type="GO" id="GO:0016787">
    <property type="term" value="F:hydrolase activity"/>
    <property type="evidence" value="ECO:0007669"/>
    <property type="project" value="InterPro"/>
</dbReference>
<dbReference type="InterPro" id="IPR051049">
    <property type="entry name" value="Dienelactone_hydrolase-like"/>
</dbReference>
<dbReference type="Proteomes" id="UP000199163">
    <property type="component" value="Unassembled WGS sequence"/>
</dbReference>